<sequence length="191" mass="21520">MKFCYLDHLFGNHTVSSKGNDPGVVNLASKEPPACSSNHSLNPFDGFDKAAVTSLFRKQKPPDYRHPCHQPAEIRAVEASLKRGEKKISKLEGQINMLESDKRSLHYKVSDQTKVIAKLTKTVSDQAKEISELNKTILSQKDLLEEINTKGEATKNILQWYNQTNDNLCKRLVDTNNELQTLKKLVGQNTI</sequence>
<protein>
    <submittedName>
        <fullName evidence="2">Uncharacterized protein</fullName>
    </submittedName>
</protein>
<dbReference type="Gene3D" id="1.10.287.1490">
    <property type="match status" value="1"/>
</dbReference>
<keyword evidence="3" id="KW-1185">Reference proteome</keyword>
<feature type="coiled-coil region" evidence="1">
    <location>
        <begin position="74"/>
        <end position="136"/>
    </location>
</feature>
<organism evidence="2 3">
    <name type="scientific">Cylindrotheca closterium</name>
    <dbReference type="NCBI Taxonomy" id="2856"/>
    <lineage>
        <taxon>Eukaryota</taxon>
        <taxon>Sar</taxon>
        <taxon>Stramenopiles</taxon>
        <taxon>Ochrophyta</taxon>
        <taxon>Bacillariophyta</taxon>
        <taxon>Bacillariophyceae</taxon>
        <taxon>Bacillariophycidae</taxon>
        <taxon>Bacillariales</taxon>
        <taxon>Bacillariaceae</taxon>
        <taxon>Cylindrotheca</taxon>
    </lineage>
</organism>
<gene>
    <name evidence="2" type="ORF">CYCCA115_LOCUS6927</name>
</gene>
<accession>A0AAD2CMW6</accession>
<dbReference type="EMBL" id="CAKOGP040000890">
    <property type="protein sequence ID" value="CAJ1940208.1"/>
    <property type="molecule type" value="Genomic_DNA"/>
</dbReference>
<name>A0AAD2CMW6_9STRA</name>
<dbReference type="Proteomes" id="UP001295423">
    <property type="component" value="Unassembled WGS sequence"/>
</dbReference>
<dbReference type="AlphaFoldDB" id="A0AAD2CMW6"/>
<evidence type="ECO:0000256" key="1">
    <source>
        <dbReference type="SAM" id="Coils"/>
    </source>
</evidence>
<reference evidence="2" key="1">
    <citation type="submission" date="2023-08" db="EMBL/GenBank/DDBJ databases">
        <authorList>
            <person name="Audoor S."/>
            <person name="Bilcke G."/>
        </authorList>
    </citation>
    <scope>NUCLEOTIDE SEQUENCE</scope>
</reference>
<comment type="caution">
    <text evidence="2">The sequence shown here is derived from an EMBL/GenBank/DDBJ whole genome shotgun (WGS) entry which is preliminary data.</text>
</comment>
<proteinExistence type="predicted"/>
<evidence type="ECO:0000313" key="2">
    <source>
        <dbReference type="EMBL" id="CAJ1940208.1"/>
    </source>
</evidence>
<keyword evidence="1" id="KW-0175">Coiled coil</keyword>
<evidence type="ECO:0000313" key="3">
    <source>
        <dbReference type="Proteomes" id="UP001295423"/>
    </source>
</evidence>